<dbReference type="InterPro" id="IPR018076">
    <property type="entry name" value="T2SS_GspF_dom"/>
</dbReference>
<dbReference type="NCBIfam" id="NF041012">
    <property type="entry name" value="T4P_ComGB"/>
    <property type="match status" value="1"/>
</dbReference>
<organism evidence="9 10">
    <name type="scientific">Lederbergia ruris</name>
    <dbReference type="NCBI Taxonomy" id="217495"/>
    <lineage>
        <taxon>Bacteria</taxon>
        <taxon>Bacillati</taxon>
        <taxon>Bacillota</taxon>
        <taxon>Bacilli</taxon>
        <taxon>Bacillales</taxon>
        <taxon>Bacillaceae</taxon>
        <taxon>Lederbergia</taxon>
    </lineage>
</organism>
<keyword evidence="4 7" id="KW-0812">Transmembrane</keyword>
<evidence type="ECO:0000313" key="9">
    <source>
        <dbReference type="EMBL" id="GIN55771.1"/>
    </source>
</evidence>
<dbReference type="Gene3D" id="1.20.81.30">
    <property type="entry name" value="Type II secretion system (T2SS), domain F"/>
    <property type="match status" value="2"/>
</dbReference>
<comment type="subcellular location">
    <subcellularLocation>
        <location evidence="1">Cell membrane</location>
        <topology evidence="1">Multi-pass membrane protein</topology>
    </subcellularLocation>
</comment>
<dbReference type="Pfam" id="PF00482">
    <property type="entry name" value="T2SSF"/>
    <property type="match status" value="2"/>
</dbReference>
<feature type="domain" description="Type II secretion system protein GspF" evidence="8">
    <location>
        <begin position="211"/>
        <end position="332"/>
    </location>
</feature>
<evidence type="ECO:0000256" key="4">
    <source>
        <dbReference type="ARBA" id="ARBA00022692"/>
    </source>
</evidence>
<sequence>MKKISIKDQGQFFIRASDMLENGYTFAEVFQFFMNIQEKQRSLFASMMKDLQEGNAIHEVFNQHGFDNQACATIYFAERHGFLAKSFQESGRYLLKKEQQQKKLLKLIQYPCLLIFALLFVTFILKTVLLPQFQLLYRTIGFQPNGITQIILHLVDHIPIYFVISICFCFLIFLCMKRYFHKRTAIEIAALQSSIPFYQSFYKLYQTIFLAREWSLLFQSGHSLNEIIKMMETQNFRPLMQEVGEYLKKELILGSSFPNALSKLDFIANEMVIIVAHGERNNRLGSELLYYSQICTEILEEKMLRFMSIIQPLIFILIGLMVAVIYMSIFFPMFQMMDSI</sequence>
<evidence type="ECO:0000256" key="3">
    <source>
        <dbReference type="ARBA" id="ARBA00022475"/>
    </source>
</evidence>
<comment type="caution">
    <text evidence="9">The sequence shown here is derived from an EMBL/GenBank/DDBJ whole genome shotgun (WGS) entry which is preliminary data.</text>
</comment>
<accession>A0ABQ4KEF7</accession>
<evidence type="ECO:0000313" key="10">
    <source>
        <dbReference type="Proteomes" id="UP000679950"/>
    </source>
</evidence>
<dbReference type="EMBL" id="BORB01000001">
    <property type="protein sequence ID" value="GIN55771.1"/>
    <property type="molecule type" value="Genomic_DNA"/>
</dbReference>
<evidence type="ECO:0000259" key="8">
    <source>
        <dbReference type="Pfam" id="PF00482"/>
    </source>
</evidence>
<dbReference type="RefSeq" id="WP_212964833.1">
    <property type="nucleotide sequence ID" value="NZ_BORB01000001.1"/>
</dbReference>
<dbReference type="InterPro" id="IPR042094">
    <property type="entry name" value="T2SS_GspF_sf"/>
</dbReference>
<evidence type="ECO:0000256" key="5">
    <source>
        <dbReference type="ARBA" id="ARBA00022989"/>
    </source>
</evidence>
<dbReference type="InterPro" id="IPR003004">
    <property type="entry name" value="GspF/PilC"/>
</dbReference>
<evidence type="ECO:0000256" key="6">
    <source>
        <dbReference type="ARBA" id="ARBA00023136"/>
    </source>
</evidence>
<dbReference type="PANTHER" id="PTHR30012:SF0">
    <property type="entry name" value="TYPE II SECRETION SYSTEM PROTEIN F-RELATED"/>
    <property type="match status" value="1"/>
</dbReference>
<feature type="transmembrane region" description="Helical" evidence="7">
    <location>
        <begin position="107"/>
        <end position="130"/>
    </location>
</feature>
<dbReference type="PRINTS" id="PR00812">
    <property type="entry name" value="BCTERIALGSPF"/>
</dbReference>
<comment type="similarity">
    <text evidence="2">Belongs to the GSP F family.</text>
</comment>
<feature type="transmembrane region" description="Helical" evidence="7">
    <location>
        <begin position="150"/>
        <end position="174"/>
    </location>
</feature>
<keyword evidence="10" id="KW-1185">Reference proteome</keyword>
<reference evidence="9 10" key="1">
    <citation type="submission" date="2021-03" db="EMBL/GenBank/DDBJ databases">
        <title>Antimicrobial resistance genes in bacteria isolated from Japanese honey, and their potential for conferring macrolide and lincosamide resistance in the American foulbrood pathogen Paenibacillus larvae.</title>
        <authorList>
            <person name="Okamoto M."/>
            <person name="Kumagai M."/>
            <person name="Kanamori H."/>
            <person name="Takamatsu D."/>
        </authorList>
    </citation>
    <scope>NUCLEOTIDE SEQUENCE [LARGE SCALE GENOMIC DNA]</scope>
    <source>
        <strain evidence="9 10">J8TS2</strain>
    </source>
</reference>
<dbReference type="PANTHER" id="PTHR30012">
    <property type="entry name" value="GENERAL SECRETION PATHWAY PROTEIN"/>
    <property type="match status" value="1"/>
</dbReference>
<evidence type="ECO:0000256" key="1">
    <source>
        <dbReference type="ARBA" id="ARBA00004651"/>
    </source>
</evidence>
<proteinExistence type="inferred from homology"/>
<gene>
    <name evidence="9" type="primary">comGB</name>
    <name evidence="9" type="ORF">J8TS2_00900</name>
</gene>
<evidence type="ECO:0000256" key="7">
    <source>
        <dbReference type="SAM" id="Phobius"/>
    </source>
</evidence>
<keyword evidence="3" id="KW-1003">Cell membrane</keyword>
<feature type="domain" description="Type II secretion system protein GspF" evidence="8">
    <location>
        <begin position="17"/>
        <end position="131"/>
    </location>
</feature>
<name>A0ABQ4KEF7_9BACI</name>
<dbReference type="Proteomes" id="UP000679950">
    <property type="component" value="Unassembled WGS sequence"/>
</dbReference>
<feature type="transmembrane region" description="Helical" evidence="7">
    <location>
        <begin position="313"/>
        <end position="334"/>
    </location>
</feature>
<keyword evidence="6 7" id="KW-0472">Membrane</keyword>
<keyword evidence="5 7" id="KW-1133">Transmembrane helix</keyword>
<protein>
    <submittedName>
        <fullName evidence="9">Competence protein ComGB</fullName>
    </submittedName>
</protein>
<dbReference type="InterPro" id="IPR047692">
    <property type="entry name" value="T4P_ComGB"/>
</dbReference>
<evidence type="ECO:0000256" key="2">
    <source>
        <dbReference type="ARBA" id="ARBA00005745"/>
    </source>
</evidence>